<dbReference type="GO" id="GO:0005886">
    <property type="term" value="C:plasma membrane"/>
    <property type="evidence" value="ECO:0007669"/>
    <property type="project" value="TreeGrafter"/>
</dbReference>
<dbReference type="Gene3D" id="1.10.287.820">
    <property type="entry name" value="Acid-sensing ion channel domain"/>
    <property type="match status" value="1"/>
</dbReference>
<evidence type="ECO:0000256" key="6">
    <source>
        <dbReference type="ARBA" id="ARBA00022989"/>
    </source>
</evidence>
<sequence length="575" mass="67956">MFQTICETFQNFGVDTSIHGVTFITGRNRNFFNRIIWSIALLFSSSFLIYNIYFSYNKWQNAPPIVIRNNVRNLKEIPMPALTICSPLFVKENLTSYWEILEIFYKNRSSSLTTNDLKPFVAKLHACDYIDKTVLENLPNLTDINIVQLLNQSSYKPTDFSLYCIYNDSNLDCSKTFNKILTNEGFCYSLNMQDFDVIFNAEKISEDFYSYKNNLKKTNKLYNSKKNFFKNEKEKVQWTLEKGYIKIPHENSIPMTAFRNRKEGTLLHFQKINKNNSCDKKNLYFRYYLHLPNEIPSPLHHKNVLKFNIAETITLKAKMYKTDESLRKYSPEIRGCYFEGEKNLKFFKSYTKANCEFECMANQTFETCGCVKFSMPRDNETKVCDETKIKCYTDVMTFFRNNQEKAQPCDCLRTCSDIKYSTTYSDISSFENNNDTYALAHLFFRFEEYFIEEEEIYTPYTILIFIAETGGLMGLFLGCSILSIMEIFYFFILLFVKVFTIFIFSYFKKNQIQNQENVIQIRPKSVYNQQNTNQEKIGKLEKEIQVINQKLTIIIQMTNENKEKLEKLQSDNFLL</sequence>
<reference evidence="14" key="1">
    <citation type="submission" date="2021-03" db="EMBL/GenBank/DDBJ databases">
        <title>Chromosome level genome of the anhydrobiotic midge Polypedilum vanderplanki.</title>
        <authorList>
            <person name="Yoshida Y."/>
            <person name="Kikawada T."/>
            <person name="Gusev O."/>
        </authorList>
    </citation>
    <scope>NUCLEOTIDE SEQUENCE</scope>
    <source>
        <strain evidence="14">NIAS01</strain>
        <tissue evidence="14">Whole body or cell culture</tissue>
    </source>
</reference>
<evidence type="ECO:0000256" key="9">
    <source>
        <dbReference type="ARBA" id="ARBA00023136"/>
    </source>
</evidence>
<evidence type="ECO:0000256" key="12">
    <source>
        <dbReference type="RuleBase" id="RU000679"/>
    </source>
</evidence>
<keyword evidence="7" id="KW-0915">Sodium</keyword>
<keyword evidence="3 12" id="KW-0813">Transport</keyword>
<keyword evidence="8 12" id="KW-0406">Ion transport</keyword>
<dbReference type="EMBL" id="JADBJN010000004">
    <property type="protein sequence ID" value="KAG5668409.1"/>
    <property type="molecule type" value="Genomic_DNA"/>
</dbReference>
<dbReference type="PANTHER" id="PTHR11690">
    <property type="entry name" value="AMILORIDE-SENSITIVE SODIUM CHANNEL-RELATED"/>
    <property type="match status" value="1"/>
</dbReference>
<comment type="similarity">
    <text evidence="2 12">Belongs to the amiloride-sensitive sodium channel (TC 1.A.6) family.</text>
</comment>
<evidence type="ECO:0000256" key="8">
    <source>
        <dbReference type="ARBA" id="ARBA00023065"/>
    </source>
</evidence>
<evidence type="ECO:0000256" key="1">
    <source>
        <dbReference type="ARBA" id="ARBA00004141"/>
    </source>
</evidence>
<dbReference type="GO" id="GO:0015280">
    <property type="term" value="F:ligand-gated sodium channel activity"/>
    <property type="evidence" value="ECO:0007669"/>
    <property type="project" value="TreeGrafter"/>
</dbReference>
<evidence type="ECO:0000256" key="2">
    <source>
        <dbReference type="ARBA" id="ARBA00007193"/>
    </source>
</evidence>
<evidence type="ECO:0000256" key="7">
    <source>
        <dbReference type="ARBA" id="ARBA00023053"/>
    </source>
</evidence>
<feature type="transmembrane region" description="Helical" evidence="13">
    <location>
        <begin position="487"/>
        <end position="507"/>
    </location>
</feature>
<feature type="transmembrane region" description="Helical" evidence="13">
    <location>
        <begin position="35"/>
        <end position="56"/>
    </location>
</feature>
<dbReference type="Pfam" id="PF00858">
    <property type="entry name" value="ASC"/>
    <property type="match status" value="1"/>
</dbReference>
<dbReference type="AlphaFoldDB" id="A0A9J6BEV0"/>
<protein>
    <submittedName>
        <fullName evidence="14">Uncharacterized protein</fullName>
    </submittedName>
</protein>
<keyword evidence="5 12" id="KW-0812">Transmembrane</keyword>
<evidence type="ECO:0000313" key="15">
    <source>
        <dbReference type="Proteomes" id="UP001107558"/>
    </source>
</evidence>
<keyword evidence="4 12" id="KW-0894">Sodium channel</keyword>
<dbReference type="Proteomes" id="UP001107558">
    <property type="component" value="Chromosome 4"/>
</dbReference>
<keyword evidence="15" id="KW-1185">Reference proteome</keyword>
<evidence type="ECO:0000256" key="13">
    <source>
        <dbReference type="SAM" id="Phobius"/>
    </source>
</evidence>
<dbReference type="PANTHER" id="PTHR11690:SF288">
    <property type="entry name" value="AMILORIDE-SENSITIVE NA+ CHANNEL-RELATED"/>
    <property type="match status" value="1"/>
</dbReference>
<evidence type="ECO:0000313" key="14">
    <source>
        <dbReference type="EMBL" id="KAG5668409.1"/>
    </source>
</evidence>
<keyword evidence="10 12" id="KW-0739">Sodium transport</keyword>
<keyword evidence="9 13" id="KW-0472">Membrane</keyword>
<comment type="caution">
    <text evidence="14">The sequence shown here is derived from an EMBL/GenBank/DDBJ whole genome shotgun (WGS) entry which is preliminary data.</text>
</comment>
<evidence type="ECO:0000256" key="11">
    <source>
        <dbReference type="ARBA" id="ARBA00023303"/>
    </source>
</evidence>
<organism evidence="14 15">
    <name type="scientific">Polypedilum vanderplanki</name>
    <name type="common">Sleeping chironomid midge</name>
    <dbReference type="NCBI Taxonomy" id="319348"/>
    <lineage>
        <taxon>Eukaryota</taxon>
        <taxon>Metazoa</taxon>
        <taxon>Ecdysozoa</taxon>
        <taxon>Arthropoda</taxon>
        <taxon>Hexapoda</taxon>
        <taxon>Insecta</taxon>
        <taxon>Pterygota</taxon>
        <taxon>Neoptera</taxon>
        <taxon>Endopterygota</taxon>
        <taxon>Diptera</taxon>
        <taxon>Nematocera</taxon>
        <taxon>Chironomoidea</taxon>
        <taxon>Chironomidae</taxon>
        <taxon>Chironominae</taxon>
        <taxon>Polypedilum</taxon>
        <taxon>Polypedilum</taxon>
    </lineage>
</organism>
<proteinExistence type="inferred from homology"/>
<evidence type="ECO:0000256" key="5">
    <source>
        <dbReference type="ARBA" id="ARBA00022692"/>
    </source>
</evidence>
<keyword evidence="11 12" id="KW-0407">Ion channel</keyword>
<dbReference type="OrthoDB" id="6628406at2759"/>
<accession>A0A9J6BEV0</accession>
<dbReference type="Gene3D" id="1.10.287.770">
    <property type="entry name" value="YojJ-like"/>
    <property type="match status" value="1"/>
</dbReference>
<evidence type="ECO:0000256" key="4">
    <source>
        <dbReference type="ARBA" id="ARBA00022461"/>
    </source>
</evidence>
<comment type="subcellular location">
    <subcellularLocation>
        <location evidence="1">Membrane</location>
        <topology evidence="1">Multi-pass membrane protein</topology>
    </subcellularLocation>
</comment>
<evidence type="ECO:0000256" key="3">
    <source>
        <dbReference type="ARBA" id="ARBA00022448"/>
    </source>
</evidence>
<keyword evidence="6 13" id="KW-1133">Transmembrane helix</keyword>
<dbReference type="InterPro" id="IPR001873">
    <property type="entry name" value="ENaC"/>
</dbReference>
<gene>
    <name evidence="14" type="ORF">PVAND_016349</name>
</gene>
<name>A0A9J6BEV0_POLVA</name>
<evidence type="ECO:0000256" key="10">
    <source>
        <dbReference type="ARBA" id="ARBA00023201"/>
    </source>
</evidence>